<proteinExistence type="predicted"/>
<evidence type="ECO:0000256" key="2">
    <source>
        <dbReference type="ARBA" id="ARBA00022884"/>
    </source>
</evidence>
<evidence type="ECO:0000256" key="4">
    <source>
        <dbReference type="SAM" id="MobiDB-lite"/>
    </source>
</evidence>
<dbReference type="STRING" id="52838.A0A4S8JIR9"/>
<dbReference type="InterPro" id="IPR012677">
    <property type="entry name" value="Nucleotide-bd_a/b_plait_sf"/>
</dbReference>
<protein>
    <recommendedName>
        <fullName evidence="5">RRM domain-containing protein</fullName>
    </recommendedName>
</protein>
<evidence type="ECO:0000313" key="7">
    <source>
        <dbReference type="Proteomes" id="UP000317650"/>
    </source>
</evidence>
<feature type="domain" description="RRM" evidence="5">
    <location>
        <begin position="168"/>
        <end position="247"/>
    </location>
</feature>
<dbReference type="Proteomes" id="UP000317650">
    <property type="component" value="Chromosome 7"/>
</dbReference>
<keyword evidence="1" id="KW-0677">Repeat</keyword>
<evidence type="ECO:0000256" key="3">
    <source>
        <dbReference type="PROSITE-ProRule" id="PRU00176"/>
    </source>
</evidence>
<feature type="region of interest" description="Disordered" evidence="4">
    <location>
        <begin position="1"/>
        <end position="33"/>
    </location>
</feature>
<name>A0A4S8JIR9_MUSBA</name>
<dbReference type="Pfam" id="PF00076">
    <property type="entry name" value="RRM_1"/>
    <property type="match status" value="2"/>
</dbReference>
<feature type="domain" description="RRM" evidence="5">
    <location>
        <begin position="63"/>
        <end position="140"/>
    </location>
</feature>
<comment type="caution">
    <text evidence="6">The sequence shown here is derived from an EMBL/GenBank/DDBJ whole genome shotgun (WGS) entry which is preliminary data.</text>
</comment>
<evidence type="ECO:0000259" key="5">
    <source>
        <dbReference type="PROSITE" id="PS50102"/>
    </source>
</evidence>
<gene>
    <name evidence="6" type="ORF">C4D60_Mb07t27810</name>
</gene>
<dbReference type="GO" id="GO:0003729">
    <property type="term" value="F:mRNA binding"/>
    <property type="evidence" value="ECO:0007669"/>
    <property type="project" value="TreeGrafter"/>
</dbReference>
<dbReference type="Gene3D" id="3.30.70.330">
    <property type="match status" value="2"/>
</dbReference>
<dbReference type="AlphaFoldDB" id="A0A4S8JIR9"/>
<accession>A0A4S8JIR9</accession>
<dbReference type="PANTHER" id="PTHR48032:SF12">
    <property type="entry name" value="RRM DOMAIN-CONTAINING PROTEIN"/>
    <property type="match status" value="1"/>
</dbReference>
<organism evidence="6 7">
    <name type="scientific">Musa balbisiana</name>
    <name type="common">Banana</name>
    <dbReference type="NCBI Taxonomy" id="52838"/>
    <lineage>
        <taxon>Eukaryota</taxon>
        <taxon>Viridiplantae</taxon>
        <taxon>Streptophyta</taxon>
        <taxon>Embryophyta</taxon>
        <taxon>Tracheophyta</taxon>
        <taxon>Spermatophyta</taxon>
        <taxon>Magnoliopsida</taxon>
        <taxon>Liliopsida</taxon>
        <taxon>Zingiberales</taxon>
        <taxon>Musaceae</taxon>
        <taxon>Musa</taxon>
    </lineage>
</organism>
<dbReference type="EMBL" id="PYDT01000005">
    <property type="protein sequence ID" value="THU61870.1"/>
    <property type="molecule type" value="Genomic_DNA"/>
</dbReference>
<dbReference type="InterPro" id="IPR000504">
    <property type="entry name" value="RRM_dom"/>
</dbReference>
<keyword evidence="7" id="KW-1185">Reference proteome</keyword>
<dbReference type="SUPFAM" id="SSF54928">
    <property type="entry name" value="RNA-binding domain, RBD"/>
    <property type="match status" value="2"/>
</dbReference>
<dbReference type="PANTHER" id="PTHR48032">
    <property type="entry name" value="RNA-BINDING PROTEIN MUSASHI HOMOLOG RBP6"/>
    <property type="match status" value="1"/>
</dbReference>
<dbReference type="InterPro" id="IPR035979">
    <property type="entry name" value="RBD_domain_sf"/>
</dbReference>
<sequence length="351" mass="38350">MEPLSSSCAPREVSAGPSLSSGPKSSEHCPGRQEELVLLPSSSPPVEVASGLSSSSAALTVQGKLFVDGISSETGEALLMEHFAEYGELREVTVIRDRVTGNSRGFGFVRFVNPDDAESALKEAIHVIEGKTVDVKRAIRYPSCHPAGDSSSISSYSSFNNGSTTNPKKIFIGGLPDSINQHELKNYFENFGSVIDAVVMYNNITRRPRGFGFVTFSSEDSVAMVLKNNYHELKGKFVDVKVAIPKNDNKYTNNRNNNNYRSSRWPIYDTYQGCYHATHGYCGPGSCGITLYGYQFVSPSNDPRWIPTLVTYYPYVMGGSGSNMPVHDHLLFHASDDSNGDYCGTNGDTLQ</sequence>
<reference evidence="6 7" key="1">
    <citation type="journal article" date="2019" name="Nat. Plants">
        <title>Genome sequencing of Musa balbisiana reveals subgenome evolution and function divergence in polyploid bananas.</title>
        <authorList>
            <person name="Yao X."/>
        </authorList>
    </citation>
    <scope>NUCLEOTIDE SEQUENCE [LARGE SCALE GENOMIC DNA]</scope>
    <source>
        <strain evidence="7">cv. DH-PKW</strain>
        <tissue evidence="6">Leaves</tissue>
    </source>
</reference>
<keyword evidence="2 3" id="KW-0694">RNA-binding</keyword>
<evidence type="ECO:0000313" key="6">
    <source>
        <dbReference type="EMBL" id="THU61870.1"/>
    </source>
</evidence>
<evidence type="ECO:0000256" key="1">
    <source>
        <dbReference type="ARBA" id="ARBA00022737"/>
    </source>
</evidence>
<dbReference type="SMART" id="SM00360">
    <property type="entry name" value="RRM"/>
    <property type="match status" value="2"/>
</dbReference>
<dbReference type="PROSITE" id="PS50102">
    <property type="entry name" value="RRM"/>
    <property type="match status" value="2"/>
</dbReference>
<dbReference type="GO" id="GO:0006417">
    <property type="term" value="P:regulation of translation"/>
    <property type="evidence" value="ECO:0007669"/>
    <property type="project" value="TreeGrafter"/>
</dbReference>